<name>A0A834ISJ6_RHYFE</name>
<evidence type="ECO:0000313" key="3">
    <source>
        <dbReference type="Proteomes" id="UP000625711"/>
    </source>
</evidence>
<evidence type="ECO:0000256" key="1">
    <source>
        <dbReference type="SAM" id="Phobius"/>
    </source>
</evidence>
<dbReference type="Proteomes" id="UP000625711">
    <property type="component" value="Unassembled WGS sequence"/>
</dbReference>
<dbReference type="AlphaFoldDB" id="A0A834ISJ6"/>
<protein>
    <submittedName>
        <fullName evidence="2">Uncharacterized protein</fullName>
    </submittedName>
</protein>
<keyword evidence="1" id="KW-0812">Transmembrane</keyword>
<keyword evidence="3" id="KW-1185">Reference proteome</keyword>
<reference evidence="2" key="1">
    <citation type="submission" date="2020-08" db="EMBL/GenBank/DDBJ databases">
        <title>Genome sequencing and assembly of the red palm weevil Rhynchophorus ferrugineus.</title>
        <authorList>
            <person name="Dias G.B."/>
            <person name="Bergman C.M."/>
            <person name="Manee M."/>
        </authorList>
    </citation>
    <scope>NUCLEOTIDE SEQUENCE</scope>
    <source>
        <strain evidence="2">AA-2017</strain>
        <tissue evidence="2">Whole larva</tissue>
    </source>
</reference>
<accession>A0A834ISJ6</accession>
<dbReference type="EMBL" id="JAACXV010000045">
    <property type="protein sequence ID" value="KAF7285754.1"/>
    <property type="molecule type" value="Genomic_DNA"/>
</dbReference>
<comment type="caution">
    <text evidence="2">The sequence shown here is derived from an EMBL/GenBank/DDBJ whole genome shotgun (WGS) entry which is preliminary data.</text>
</comment>
<keyword evidence="1" id="KW-1133">Transmembrane helix</keyword>
<sequence length="157" mass="17492">MDYLPTLFTFNSPLSNDKSSAHNYTLDPSVTRPYHMNDEVSEMSTGLNERIRLGRGGGAAAAALSAPPAGSVPRFENPGVRTRRVRSQLYLMGIYLTKGPITQVGFLFPFVIFSFWSRLRSHFYSVLCGRYPVAHPYLLLADRWLVIFCGATISGIL</sequence>
<keyword evidence="1" id="KW-0472">Membrane</keyword>
<organism evidence="2 3">
    <name type="scientific">Rhynchophorus ferrugineus</name>
    <name type="common">Red palm weevil</name>
    <name type="synonym">Curculio ferrugineus</name>
    <dbReference type="NCBI Taxonomy" id="354439"/>
    <lineage>
        <taxon>Eukaryota</taxon>
        <taxon>Metazoa</taxon>
        <taxon>Ecdysozoa</taxon>
        <taxon>Arthropoda</taxon>
        <taxon>Hexapoda</taxon>
        <taxon>Insecta</taxon>
        <taxon>Pterygota</taxon>
        <taxon>Neoptera</taxon>
        <taxon>Endopterygota</taxon>
        <taxon>Coleoptera</taxon>
        <taxon>Polyphaga</taxon>
        <taxon>Cucujiformia</taxon>
        <taxon>Curculionidae</taxon>
        <taxon>Dryophthorinae</taxon>
        <taxon>Rhynchophorus</taxon>
    </lineage>
</organism>
<evidence type="ECO:0000313" key="2">
    <source>
        <dbReference type="EMBL" id="KAF7285754.1"/>
    </source>
</evidence>
<proteinExistence type="predicted"/>
<feature type="transmembrane region" description="Helical" evidence="1">
    <location>
        <begin position="89"/>
        <end position="116"/>
    </location>
</feature>
<gene>
    <name evidence="2" type="ORF">GWI33_010122</name>
</gene>